<dbReference type="Proteomes" id="UP000069632">
    <property type="component" value="Unassembled WGS sequence"/>
</dbReference>
<organism evidence="2 3">
    <name type="scientific">Campylobacter geochelonis</name>
    <dbReference type="NCBI Taxonomy" id="1780362"/>
    <lineage>
        <taxon>Bacteria</taxon>
        <taxon>Pseudomonadati</taxon>
        <taxon>Campylobacterota</taxon>
        <taxon>Epsilonproteobacteria</taxon>
        <taxon>Campylobacterales</taxon>
        <taxon>Campylobacteraceae</taxon>
        <taxon>Campylobacter</taxon>
    </lineage>
</organism>
<evidence type="ECO:0000256" key="1">
    <source>
        <dbReference type="ARBA" id="ARBA00023118"/>
    </source>
</evidence>
<dbReference type="NCBIfam" id="TIGR02592">
    <property type="entry name" value="cas_Cas5h"/>
    <property type="match status" value="1"/>
</dbReference>
<dbReference type="GO" id="GO:0051607">
    <property type="term" value="P:defense response to virus"/>
    <property type="evidence" value="ECO:0007669"/>
    <property type="project" value="UniProtKB-KW"/>
</dbReference>
<dbReference type="EMBL" id="FIZP01000002">
    <property type="protein sequence ID" value="CZE47061.1"/>
    <property type="molecule type" value="Genomic_DNA"/>
</dbReference>
<dbReference type="AlphaFoldDB" id="A0A128EEU5"/>
<gene>
    <name evidence="2" type="primary">cas5h</name>
    <name evidence="2" type="ORF">ERS672216_00694</name>
</gene>
<dbReference type="InterPro" id="IPR013422">
    <property type="entry name" value="CRISPR-assoc_prot_Cas5_N"/>
</dbReference>
<dbReference type="RefSeq" id="WP_075540085.1">
    <property type="nucleotide sequence ID" value="NZ_CP053844.1"/>
</dbReference>
<name>A0A128EEU5_9BACT</name>
<reference evidence="2 3" key="1">
    <citation type="submission" date="2016-02" db="EMBL/GenBank/DDBJ databases">
        <authorList>
            <consortium name="Pathogen Informatics"/>
        </authorList>
    </citation>
    <scope>NUCLEOTIDE SEQUENCE [LARGE SCALE GENOMIC DNA]</scope>
    <source>
        <strain evidence="2 3">RC20</strain>
    </source>
</reference>
<keyword evidence="1" id="KW-0051">Antiviral defense</keyword>
<accession>A0A128EEU5</accession>
<keyword evidence="3" id="KW-1185">Reference proteome</keyword>
<proteinExistence type="predicted"/>
<protein>
    <submittedName>
        <fullName evidence="2">CRISPR-associated protein Cas5, hmari subtype</fullName>
    </submittedName>
</protein>
<sequence>MQVLSFKLSGKFAHFKKPDVNEYAYFTYNNIPKPTLLGLLGAIIGLGGYTQKFREIIQKDKNSLLNEPNKSDEPEFYERLKHLKICIIPLVKFGRFSKKIQVFNNSVGYASSETGGNLIVREQWLENPSWRIMIQDDESEEFKKISNYLCREKAEFIPYLGKNDHFANISEIKKLNLTKFSHNKSVIKSLYIDKNAKATKPEFGELGFLFHEFYPLKFDDMMFYELEKIAFTNYICELLDDEWFEYDGGVVCFV</sequence>
<dbReference type="OrthoDB" id="5363158at2"/>
<evidence type="ECO:0000313" key="3">
    <source>
        <dbReference type="Proteomes" id="UP000069632"/>
    </source>
</evidence>
<dbReference type="NCBIfam" id="TIGR02593">
    <property type="entry name" value="CRISPR_cas5"/>
    <property type="match status" value="1"/>
</dbReference>
<dbReference type="InterPro" id="IPR013421">
    <property type="entry name" value="CRISPR-assoc_prot_Cas5_HALMA"/>
</dbReference>
<evidence type="ECO:0000313" key="2">
    <source>
        <dbReference type="EMBL" id="CZE47061.1"/>
    </source>
</evidence>